<dbReference type="InParanoid" id="A0A2H3CTS4"/>
<feature type="compositionally biased region" description="Basic and acidic residues" evidence="1">
    <location>
        <begin position="23"/>
        <end position="36"/>
    </location>
</feature>
<feature type="compositionally biased region" description="Polar residues" evidence="1">
    <location>
        <begin position="75"/>
        <end position="86"/>
    </location>
</feature>
<organism evidence="2 3">
    <name type="scientific">Armillaria gallica</name>
    <name type="common">Bulbous honey fungus</name>
    <name type="synonym">Armillaria bulbosa</name>
    <dbReference type="NCBI Taxonomy" id="47427"/>
    <lineage>
        <taxon>Eukaryota</taxon>
        <taxon>Fungi</taxon>
        <taxon>Dikarya</taxon>
        <taxon>Basidiomycota</taxon>
        <taxon>Agaricomycotina</taxon>
        <taxon>Agaricomycetes</taxon>
        <taxon>Agaricomycetidae</taxon>
        <taxon>Agaricales</taxon>
        <taxon>Marasmiineae</taxon>
        <taxon>Physalacriaceae</taxon>
        <taxon>Armillaria</taxon>
    </lineage>
</organism>
<keyword evidence="3" id="KW-1185">Reference proteome</keyword>
<feature type="compositionally biased region" description="Basic and acidic residues" evidence="1">
    <location>
        <begin position="65"/>
        <end position="74"/>
    </location>
</feature>
<dbReference type="OrthoDB" id="62853at2759"/>
<sequence length="177" mass="20219">MLEIIAQIALDPFLNATIGQEAQDEHDCQCKDERARKAERRRTVPSGESEYDSEADEGVGTSRKAKMDKGEHQESASFPSVPTTHPSDLAKDSDTLEVRKWRHKVEMMFLSNKGNPMEEDMLEMDKVFRTVETCESTSFITSRYVAFVFFFSQANIPFPLLRPYFLTLLRPHLVPLG</sequence>
<dbReference type="STRING" id="47427.A0A2H3CTS4"/>
<evidence type="ECO:0000313" key="2">
    <source>
        <dbReference type="EMBL" id="PBK81838.1"/>
    </source>
</evidence>
<reference evidence="3" key="1">
    <citation type="journal article" date="2017" name="Nat. Ecol. Evol.">
        <title>Genome expansion and lineage-specific genetic innovations in the forest pathogenic fungi Armillaria.</title>
        <authorList>
            <person name="Sipos G."/>
            <person name="Prasanna A.N."/>
            <person name="Walter M.C."/>
            <person name="O'Connor E."/>
            <person name="Balint B."/>
            <person name="Krizsan K."/>
            <person name="Kiss B."/>
            <person name="Hess J."/>
            <person name="Varga T."/>
            <person name="Slot J."/>
            <person name="Riley R."/>
            <person name="Boka B."/>
            <person name="Rigling D."/>
            <person name="Barry K."/>
            <person name="Lee J."/>
            <person name="Mihaltcheva S."/>
            <person name="LaButti K."/>
            <person name="Lipzen A."/>
            <person name="Waldron R."/>
            <person name="Moloney N.M."/>
            <person name="Sperisen C."/>
            <person name="Kredics L."/>
            <person name="Vagvoelgyi C."/>
            <person name="Patrignani A."/>
            <person name="Fitzpatrick D."/>
            <person name="Nagy I."/>
            <person name="Doyle S."/>
            <person name="Anderson J.B."/>
            <person name="Grigoriev I.V."/>
            <person name="Gueldener U."/>
            <person name="Muensterkoetter M."/>
            <person name="Nagy L.G."/>
        </authorList>
    </citation>
    <scope>NUCLEOTIDE SEQUENCE [LARGE SCALE GENOMIC DNA]</scope>
    <source>
        <strain evidence="3">Ar21-2</strain>
    </source>
</reference>
<dbReference type="Proteomes" id="UP000217790">
    <property type="component" value="Unassembled WGS sequence"/>
</dbReference>
<proteinExistence type="predicted"/>
<evidence type="ECO:0000256" key="1">
    <source>
        <dbReference type="SAM" id="MobiDB-lite"/>
    </source>
</evidence>
<evidence type="ECO:0000313" key="3">
    <source>
        <dbReference type="Proteomes" id="UP000217790"/>
    </source>
</evidence>
<gene>
    <name evidence="2" type="ORF">ARMGADRAFT_1068413</name>
</gene>
<protein>
    <submittedName>
        <fullName evidence="2">Uncharacterized protein</fullName>
    </submittedName>
</protein>
<dbReference type="AlphaFoldDB" id="A0A2H3CTS4"/>
<name>A0A2H3CTS4_ARMGA</name>
<feature type="region of interest" description="Disordered" evidence="1">
    <location>
        <begin position="22"/>
        <end position="92"/>
    </location>
</feature>
<dbReference type="EMBL" id="KZ293724">
    <property type="protein sequence ID" value="PBK81838.1"/>
    <property type="molecule type" value="Genomic_DNA"/>
</dbReference>
<accession>A0A2H3CTS4</accession>